<evidence type="ECO:0000313" key="3">
    <source>
        <dbReference type="Proteomes" id="UP001516464"/>
    </source>
</evidence>
<proteinExistence type="predicted"/>
<keyword evidence="3" id="KW-1185">Reference proteome</keyword>
<evidence type="ECO:0000313" key="2">
    <source>
        <dbReference type="EMBL" id="KAF7683195.1"/>
    </source>
</evidence>
<feature type="transmembrane region" description="Helical" evidence="1">
    <location>
        <begin position="176"/>
        <end position="195"/>
    </location>
</feature>
<reference evidence="2 3" key="1">
    <citation type="submission" date="2019-01" db="EMBL/GenBank/DDBJ databases">
        <title>Genomes sequencing and comparative genomics of infectious freshwater microsporidia, Cucumispora dikerogammari and Thelohania contejeani.</title>
        <authorList>
            <person name="Cormier A."/>
            <person name="Giraud I."/>
            <person name="Wattier R."/>
            <person name="Teixeira M."/>
            <person name="Grandjean F."/>
            <person name="Rigaud T."/>
            <person name="Cordaux R."/>
        </authorList>
    </citation>
    <scope>NUCLEOTIDE SEQUENCE [LARGE SCALE GENOMIC DNA]</scope>
    <source>
        <strain evidence="2">T1</strain>
        <tissue evidence="2">Spores</tissue>
    </source>
</reference>
<sequence>MNNNVNKAATFALISYGIASVFYYFGYRLFFYLIGFPHAYLRLFILTKFFFMLAEFCCFLAIPDFRREPDIKAFRVLLYSFGEFIMTLISVFLGNCGRFHVQQEAGFTTNLISFFICSPHSIVLLLMLIPAFMKDEREQQLFLGIITVPFALFDHYFSTLYAGISYYFFYSYYTNVAVWPIVLAIIPTIAAYVILSQLYEKCEMYEMLCPTTFIYKKWILANIYHIFLLLNYFWPGEKVAIN</sequence>
<evidence type="ECO:0000256" key="1">
    <source>
        <dbReference type="SAM" id="Phobius"/>
    </source>
</evidence>
<keyword evidence="1" id="KW-0472">Membrane</keyword>
<feature type="transmembrane region" description="Helical" evidence="1">
    <location>
        <begin position="141"/>
        <end position="164"/>
    </location>
</feature>
<protein>
    <recommendedName>
        <fullName evidence="4">Transmembrane protein</fullName>
    </recommendedName>
</protein>
<evidence type="ECO:0008006" key="4">
    <source>
        <dbReference type="Google" id="ProtNLM"/>
    </source>
</evidence>
<gene>
    <name evidence="2" type="ORF">TCON_1600</name>
</gene>
<dbReference type="Proteomes" id="UP001516464">
    <property type="component" value="Unassembled WGS sequence"/>
</dbReference>
<organism evidence="2 3">
    <name type="scientific">Astathelohania contejeani</name>
    <dbReference type="NCBI Taxonomy" id="164912"/>
    <lineage>
        <taxon>Eukaryota</taxon>
        <taxon>Fungi</taxon>
        <taxon>Fungi incertae sedis</taxon>
        <taxon>Microsporidia</taxon>
        <taxon>Astathelohaniidae</taxon>
        <taxon>Astathelohania</taxon>
    </lineage>
</organism>
<feature type="transmembrane region" description="Helical" evidence="1">
    <location>
        <begin position="105"/>
        <end position="129"/>
    </location>
</feature>
<accession>A0ABQ7HYF4</accession>
<dbReference type="EMBL" id="SBIQ01000117">
    <property type="protein sequence ID" value="KAF7683195.1"/>
    <property type="molecule type" value="Genomic_DNA"/>
</dbReference>
<feature type="transmembrane region" description="Helical" evidence="1">
    <location>
        <begin position="12"/>
        <end position="34"/>
    </location>
</feature>
<name>A0ABQ7HYF4_9MICR</name>
<feature type="transmembrane region" description="Helical" evidence="1">
    <location>
        <begin position="215"/>
        <end position="234"/>
    </location>
</feature>
<keyword evidence="1" id="KW-0812">Transmembrane</keyword>
<keyword evidence="1" id="KW-1133">Transmembrane helix</keyword>
<feature type="transmembrane region" description="Helical" evidence="1">
    <location>
        <begin position="74"/>
        <end position="93"/>
    </location>
</feature>
<comment type="caution">
    <text evidence="2">The sequence shown here is derived from an EMBL/GenBank/DDBJ whole genome shotgun (WGS) entry which is preliminary data.</text>
</comment>
<feature type="transmembrane region" description="Helical" evidence="1">
    <location>
        <begin position="40"/>
        <end position="62"/>
    </location>
</feature>